<dbReference type="AlphaFoldDB" id="A0A2K3MFX1"/>
<dbReference type="Gene3D" id="3.40.50.850">
    <property type="entry name" value="Isochorismatase-like"/>
    <property type="match status" value="1"/>
</dbReference>
<keyword evidence="2" id="KW-0378">Hydrolase</keyword>
<sequence length="108" mass="12145">MSSSNKKSSASSYSKYEVRQRNPNPKSCVLLVIDMQNYFSSMSAPILDNINTTITLCRRASIPVIFTRHSHNSSSSDHGMLQEWWFGDLIIDGTVEAELMTALDRKGE</sequence>
<protein>
    <submittedName>
        <fullName evidence="5">Isochorismatase</fullName>
    </submittedName>
</protein>
<evidence type="ECO:0000256" key="2">
    <source>
        <dbReference type="ARBA" id="ARBA00022801"/>
    </source>
</evidence>
<dbReference type="Proteomes" id="UP000236291">
    <property type="component" value="Unassembled WGS sequence"/>
</dbReference>
<comment type="similarity">
    <text evidence="1">Belongs to the isochorismatase family.</text>
</comment>
<dbReference type="ExpressionAtlas" id="A0A2K3MFX1">
    <property type="expression patterns" value="baseline"/>
</dbReference>
<feature type="domain" description="Isochorismatase-like" evidence="4">
    <location>
        <begin position="29"/>
        <end position="104"/>
    </location>
</feature>
<reference evidence="5 6" key="1">
    <citation type="journal article" date="2014" name="Am. J. Bot.">
        <title>Genome assembly and annotation for red clover (Trifolium pratense; Fabaceae).</title>
        <authorList>
            <person name="Istvanek J."/>
            <person name="Jaros M."/>
            <person name="Krenek A."/>
            <person name="Repkova J."/>
        </authorList>
    </citation>
    <scope>NUCLEOTIDE SEQUENCE [LARGE SCALE GENOMIC DNA]</scope>
    <source>
        <strain evidence="6">cv. Tatra</strain>
        <tissue evidence="5">Young leaves</tissue>
    </source>
</reference>
<dbReference type="GO" id="GO:0016787">
    <property type="term" value="F:hydrolase activity"/>
    <property type="evidence" value="ECO:0007669"/>
    <property type="project" value="UniProtKB-KW"/>
</dbReference>
<dbReference type="InterPro" id="IPR036380">
    <property type="entry name" value="Isochorismatase-like_sf"/>
</dbReference>
<evidence type="ECO:0000256" key="1">
    <source>
        <dbReference type="ARBA" id="ARBA00006336"/>
    </source>
</evidence>
<dbReference type="EMBL" id="ASHM01060590">
    <property type="protein sequence ID" value="PNX89692.1"/>
    <property type="molecule type" value="Genomic_DNA"/>
</dbReference>
<accession>A0A2K3MFX1</accession>
<dbReference type="InterPro" id="IPR050272">
    <property type="entry name" value="Isochorismatase-like_hydrls"/>
</dbReference>
<evidence type="ECO:0000313" key="6">
    <source>
        <dbReference type="Proteomes" id="UP000236291"/>
    </source>
</evidence>
<evidence type="ECO:0000256" key="3">
    <source>
        <dbReference type="SAM" id="MobiDB-lite"/>
    </source>
</evidence>
<dbReference type="InterPro" id="IPR000868">
    <property type="entry name" value="Isochorismatase-like_dom"/>
</dbReference>
<proteinExistence type="inferred from homology"/>
<dbReference type="PANTHER" id="PTHR43540">
    <property type="entry name" value="PEROXYUREIDOACRYLATE/UREIDOACRYLATE AMIDOHYDROLASE-RELATED"/>
    <property type="match status" value="1"/>
</dbReference>
<evidence type="ECO:0000259" key="4">
    <source>
        <dbReference type="Pfam" id="PF00857"/>
    </source>
</evidence>
<name>A0A2K3MFX1_TRIPR</name>
<reference evidence="5 6" key="2">
    <citation type="journal article" date="2017" name="Front. Plant Sci.">
        <title>Gene Classification and Mining of Molecular Markers Useful in Red Clover (Trifolium pratense) Breeding.</title>
        <authorList>
            <person name="Istvanek J."/>
            <person name="Dluhosova J."/>
            <person name="Dluhos P."/>
            <person name="Patkova L."/>
            <person name="Nedelnik J."/>
            <person name="Repkova J."/>
        </authorList>
    </citation>
    <scope>NUCLEOTIDE SEQUENCE [LARGE SCALE GENOMIC DNA]</scope>
    <source>
        <strain evidence="6">cv. Tatra</strain>
        <tissue evidence="5">Young leaves</tissue>
    </source>
</reference>
<evidence type="ECO:0000313" key="5">
    <source>
        <dbReference type="EMBL" id="PNX89692.1"/>
    </source>
</evidence>
<organism evidence="5 6">
    <name type="scientific">Trifolium pratense</name>
    <name type="common">Red clover</name>
    <dbReference type="NCBI Taxonomy" id="57577"/>
    <lineage>
        <taxon>Eukaryota</taxon>
        <taxon>Viridiplantae</taxon>
        <taxon>Streptophyta</taxon>
        <taxon>Embryophyta</taxon>
        <taxon>Tracheophyta</taxon>
        <taxon>Spermatophyta</taxon>
        <taxon>Magnoliopsida</taxon>
        <taxon>eudicotyledons</taxon>
        <taxon>Gunneridae</taxon>
        <taxon>Pentapetalae</taxon>
        <taxon>rosids</taxon>
        <taxon>fabids</taxon>
        <taxon>Fabales</taxon>
        <taxon>Fabaceae</taxon>
        <taxon>Papilionoideae</taxon>
        <taxon>50 kb inversion clade</taxon>
        <taxon>NPAAA clade</taxon>
        <taxon>Hologalegina</taxon>
        <taxon>IRL clade</taxon>
        <taxon>Trifolieae</taxon>
        <taxon>Trifolium</taxon>
    </lineage>
</organism>
<dbReference type="Pfam" id="PF00857">
    <property type="entry name" value="Isochorismatase"/>
    <property type="match status" value="1"/>
</dbReference>
<dbReference type="PANTHER" id="PTHR43540:SF6">
    <property type="entry name" value="ISOCHORISMATASE-LIKE DOMAIN-CONTAINING PROTEIN"/>
    <property type="match status" value="1"/>
</dbReference>
<dbReference type="SUPFAM" id="SSF52499">
    <property type="entry name" value="Isochorismatase-like hydrolases"/>
    <property type="match status" value="1"/>
</dbReference>
<comment type="caution">
    <text evidence="5">The sequence shown here is derived from an EMBL/GenBank/DDBJ whole genome shotgun (WGS) entry which is preliminary data.</text>
</comment>
<feature type="region of interest" description="Disordered" evidence="3">
    <location>
        <begin position="1"/>
        <end position="22"/>
    </location>
</feature>
<feature type="compositionally biased region" description="Low complexity" evidence="3">
    <location>
        <begin position="1"/>
        <end position="15"/>
    </location>
</feature>
<gene>
    <name evidence="5" type="ORF">L195_g045814</name>
</gene>